<feature type="transmembrane region" description="Helical" evidence="1">
    <location>
        <begin position="181"/>
        <end position="201"/>
    </location>
</feature>
<sequence length="371" mass="40594">MAGHSNLIQAWAVLVLVLGLSMLVTPVSASWANPMEHFYSNYNRGLQEIIQNNCSETYAVYLQDRGNESNVSPSLRMFSINGLAMSSEMVECILDHTPEFIKSKMAAAAIVLGLAPTIVATLGVRPQETAVLSVVGRRHLLAFALAVGSPALNAYRSSEYNSIIDSLREASRERPEAIRRLDPFITAISYSLAAASIANVGELTYQLGAKTIFTILPNSPYLALLWAFLGVFIHFMAGIAFRMRVSSKVKRVDEDMTQGSWPVSVAQGQIGLMARRSRIIFTVHPESLSFFAMSLITTISTACHIIFGTSVFSSILFVSINDSLLIVARLMASAIVCRIIVTYELLVLRESVEEAAYSNVSATTKHVLSFK</sequence>
<keyword evidence="1" id="KW-0472">Membrane</keyword>
<keyword evidence="2" id="KW-0732">Signal</keyword>
<dbReference type="Proteomes" id="UP000288168">
    <property type="component" value="Unassembled WGS sequence"/>
</dbReference>
<organism evidence="3 4">
    <name type="scientific">Fusarium duplospermum</name>
    <dbReference type="NCBI Taxonomy" id="1325734"/>
    <lineage>
        <taxon>Eukaryota</taxon>
        <taxon>Fungi</taxon>
        <taxon>Dikarya</taxon>
        <taxon>Ascomycota</taxon>
        <taxon>Pezizomycotina</taxon>
        <taxon>Sordariomycetes</taxon>
        <taxon>Hypocreomycetidae</taxon>
        <taxon>Hypocreales</taxon>
        <taxon>Nectriaceae</taxon>
        <taxon>Fusarium</taxon>
        <taxon>Fusarium solani species complex</taxon>
    </lineage>
</organism>
<evidence type="ECO:0000313" key="3">
    <source>
        <dbReference type="EMBL" id="RSL62055.1"/>
    </source>
</evidence>
<feature type="transmembrane region" description="Helical" evidence="1">
    <location>
        <begin position="105"/>
        <end position="124"/>
    </location>
</feature>
<feature type="transmembrane region" description="Helical" evidence="1">
    <location>
        <begin position="323"/>
        <end position="341"/>
    </location>
</feature>
<keyword evidence="1" id="KW-0812">Transmembrane</keyword>
<evidence type="ECO:0000256" key="1">
    <source>
        <dbReference type="SAM" id="Phobius"/>
    </source>
</evidence>
<feature type="transmembrane region" description="Helical" evidence="1">
    <location>
        <begin position="288"/>
        <end position="317"/>
    </location>
</feature>
<feature type="signal peptide" evidence="2">
    <location>
        <begin position="1"/>
        <end position="29"/>
    </location>
</feature>
<gene>
    <name evidence="3" type="ORF">CEP54_005948</name>
</gene>
<reference evidence="3 4" key="1">
    <citation type="submission" date="2017-06" db="EMBL/GenBank/DDBJ databases">
        <title>Comparative genomic analysis of Ambrosia Fusariam Clade fungi.</title>
        <authorList>
            <person name="Stajich J.E."/>
            <person name="Carrillo J."/>
            <person name="Kijimoto T."/>
            <person name="Eskalen A."/>
            <person name="O'Donnell K."/>
            <person name="Kasson M."/>
        </authorList>
    </citation>
    <scope>NUCLEOTIDE SEQUENCE [LARGE SCALE GENOMIC DNA]</scope>
    <source>
        <strain evidence="3 4">NRRL62584</strain>
    </source>
</reference>
<keyword evidence="4" id="KW-1185">Reference proteome</keyword>
<accession>A0A428Q9Y0</accession>
<comment type="caution">
    <text evidence="3">The sequence shown here is derived from an EMBL/GenBank/DDBJ whole genome shotgun (WGS) entry which is preliminary data.</text>
</comment>
<dbReference type="OrthoDB" id="3009728at2759"/>
<name>A0A428Q9Y0_9HYPO</name>
<dbReference type="EMBL" id="NKCI01000047">
    <property type="protein sequence ID" value="RSL62055.1"/>
    <property type="molecule type" value="Genomic_DNA"/>
</dbReference>
<feature type="chain" id="PRO_5019365540" description="Transmembrane protein" evidence="2">
    <location>
        <begin position="30"/>
        <end position="371"/>
    </location>
</feature>
<keyword evidence="1" id="KW-1133">Transmembrane helix</keyword>
<proteinExistence type="predicted"/>
<evidence type="ECO:0008006" key="5">
    <source>
        <dbReference type="Google" id="ProtNLM"/>
    </source>
</evidence>
<evidence type="ECO:0000313" key="4">
    <source>
        <dbReference type="Proteomes" id="UP000288168"/>
    </source>
</evidence>
<evidence type="ECO:0000256" key="2">
    <source>
        <dbReference type="SAM" id="SignalP"/>
    </source>
</evidence>
<feature type="transmembrane region" description="Helical" evidence="1">
    <location>
        <begin position="221"/>
        <end position="241"/>
    </location>
</feature>
<protein>
    <recommendedName>
        <fullName evidence="5">Transmembrane protein</fullName>
    </recommendedName>
</protein>
<dbReference type="AlphaFoldDB" id="A0A428Q9Y0"/>